<keyword evidence="4" id="KW-1185">Reference proteome</keyword>
<dbReference type="InterPro" id="IPR006076">
    <property type="entry name" value="FAD-dep_OxRdtase"/>
</dbReference>
<dbReference type="Pfam" id="PF01266">
    <property type="entry name" value="DAO"/>
    <property type="match status" value="1"/>
</dbReference>
<gene>
    <name evidence="3" type="ORF">OM075_14820</name>
</gene>
<dbReference type="Gene3D" id="3.50.50.60">
    <property type="entry name" value="FAD/NAD(P)-binding domain"/>
    <property type="match status" value="1"/>
</dbReference>
<evidence type="ECO:0000313" key="3">
    <source>
        <dbReference type="EMBL" id="MCW3787746.1"/>
    </source>
</evidence>
<comment type="caution">
    <text evidence="3">The sequence shown here is derived from an EMBL/GenBank/DDBJ whole genome shotgun (WGS) entry which is preliminary data.</text>
</comment>
<evidence type="ECO:0000256" key="1">
    <source>
        <dbReference type="ARBA" id="ARBA00023002"/>
    </source>
</evidence>
<proteinExistence type="predicted"/>
<reference evidence="3" key="1">
    <citation type="submission" date="2022-10" db="EMBL/GenBank/DDBJ databases">
        <authorList>
            <person name="Yu W.X."/>
        </authorList>
    </citation>
    <scope>NUCLEOTIDE SEQUENCE</scope>
    <source>
        <strain evidence="3">AAT</strain>
    </source>
</reference>
<evidence type="ECO:0000259" key="2">
    <source>
        <dbReference type="Pfam" id="PF01266"/>
    </source>
</evidence>
<dbReference type="Proteomes" id="UP001209229">
    <property type="component" value="Unassembled WGS sequence"/>
</dbReference>
<dbReference type="PANTHER" id="PTHR13847">
    <property type="entry name" value="SARCOSINE DEHYDROGENASE-RELATED"/>
    <property type="match status" value="1"/>
</dbReference>
<dbReference type="GO" id="GO:0016491">
    <property type="term" value="F:oxidoreductase activity"/>
    <property type="evidence" value="ECO:0007669"/>
    <property type="project" value="UniProtKB-KW"/>
</dbReference>
<dbReference type="Gene3D" id="3.30.9.10">
    <property type="entry name" value="D-Amino Acid Oxidase, subunit A, domain 2"/>
    <property type="match status" value="1"/>
</dbReference>
<organism evidence="3 4">
    <name type="scientific">Plebeiibacterium sediminum</name>
    <dbReference type="NCBI Taxonomy" id="2992112"/>
    <lineage>
        <taxon>Bacteria</taxon>
        <taxon>Pseudomonadati</taxon>
        <taxon>Bacteroidota</taxon>
        <taxon>Bacteroidia</taxon>
        <taxon>Marinilabiliales</taxon>
        <taxon>Marinilabiliaceae</taxon>
        <taxon>Plebeiibacterium</taxon>
    </lineage>
</organism>
<accession>A0AAE3M697</accession>
<dbReference type="PANTHER" id="PTHR13847:SF289">
    <property type="entry name" value="GLYCINE OXIDASE"/>
    <property type="match status" value="1"/>
</dbReference>
<dbReference type="AlphaFoldDB" id="A0AAE3M697"/>
<dbReference type="GO" id="GO:0005737">
    <property type="term" value="C:cytoplasm"/>
    <property type="evidence" value="ECO:0007669"/>
    <property type="project" value="TreeGrafter"/>
</dbReference>
<dbReference type="SUPFAM" id="SSF51971">
    <property type="entry name" value="Nucleotide-binding domain"/>
    <property type="match status" value="1"/>
</dbReference>
<feature type="domain" description="FAD dependent oxidoreductase" evidence="2">
    <location>
        <begin position="2"/>
        <end position="324"/>
    </location>
</feature>
<dbReference type="RefSeq" id="WP_301191310.1">
    <property type="nucleotide sequence ID" value="NZ_JAPDPJ010000036.1"/>
</dbReference>
<protein>
    <submittedName>
        <fullName evidence="3">FAD-binding oxidoreductase</fullName>
    </submittedName>
</protein>
<evidence type="ECO:0000313" key="4">
    <source>
        <dbReference type="Proteomes" id="UP001209229"/>
    </source>
</evidence>
<keyword evidence="1" id="KW-0560">Oxidoreductase</keyword>
<name>A0AAE3M697_9BACT</name>
<dbReference type="EMBL" id="JAPDPJ010000036">
    <property type="protein sequence ID" value="MCW3787746.1"/>
    <property type="molecule type" value="Genomic_DNA"/>
</dbReference>
<sequence>MKVLIIGQGLAGTILSFKLIQKGHDVTVVDDPSLKKSSLVAGGMVNPVVFRRLTKSWMIDELYPEFIKTSEELETLLDVQLFYPKTIFRVLGKDEDSFWQKKYIDNGLEKYIDREPAYFPISKYLKIPFGYGKVKVGGWFDIQTLISTYNNYLKENSQLISAHIDISYDLKFSSHKVDWKGNNYDKVILCTGSAEEKNNVFKQVKFKNTLGDVLTIKSDEYSNDHIVSKNIFILPIQNNKFKTGSTFRWDFNDSQPSENAKQEITEKLNKIADFNYIIEDHQAGVRPTTNDRRPVIGFLKDNPCLGIMNGLGSKGILLSSWVANQLINKMEHPQYEIHPEIDLNRYYK</sequence>
<dbReference type="InterPro" id="IPR036188">
    <property type="entry name" value="FAD/NAD-bd_sf"/>
</dbReference>